<dbReference type="GeneID" id="46427293"/>
<sequence length="232" mass="27160">MPILKNFVTVDWRSGKDGIHFFFKDINKYSRYSLGDRQVPKGYPSDISYGNWNDFHAHAKNLRFGLTTTDLINESEGYDSDATWLFFYEGTTPTVCKYNQDTDRVSYIKPVENTGWAPILPYFDRIIAVTWWTLNETGHIFKFIMSDGKHFQFNYKSNYYNQPSISPTVWSGLSPYLDRIITGVQKDSNSDDNYFYIFLTGNEYIIYNLQMNRMHSGPHPVNEVNWPGLLRD</sequence>
<dbReference type="InterPro" id="IPR036375">
    <property type="entry name" value="Hemopexin-like_dom_sf"/>
</dbReference>
<reference evidence="1 2" key="1">
    <citation type="submission" date="2019-09" db="EMBL/GenBank/DDBJ databases">
        <authorList>
            <person name="Chandra G."/>
            <person name="Truman W A."/>
        </authorList>
    </citation>
    <scope>NUCLEOTIDE SEQUENCE [LARGE SCALE GENOMIC DNA]</scope>
    <source>
        <strain evidence="1">PS870</strain>
    </source>
</reference>
<protein>
    <submittedName>
        <fullName evidence="1">Uncharacterized protein</fullName>
    </submittedName>
</protein>
<dbReference type="Proteomes" id="UP000349468">
    <property type="component" value="Unassembled WGS sequence"/>
</dbReference>
<dbReference type="EMBL" id="CABVIK010000019">
    <property type="protein sequence ID" value="VVP48109.1"/>
    <property type="molecule type" value="Genomic_DNA"/>
</dbReference>
<dbReference type="Gene3D" id="2.110.10.10">
    <property type="entry name" value="Hemopexin-like domain"/>
    <property type="match status" value="1"/>
</dbReference>
<organism evidence="1 2">
    <name type="scientific">Pseudomonas fluorescens</name>
    <dbReference type="NCBI Taxonomy" id="294"/>
    <lineage>
        <taxon>Bacteria</taxon>
        <taxon>Pseudomonadati</taxon>
        <taxon>Pseudomonadota</taxon>
        <taxon>Gammaproteobacteria</taxon>
        <taxon>Pseudomonadales</taxon>
        <taxon>Pseudomonadaceae</taxon>
        <taxon>Pseudomonas</taxon>
    </lineage>
</organism>
<accession>A0A5E7PFS3</accession>
<evidence type="ECO:0000313" key="2">
    <source>
        <dbReference type="Proteomes" id="UP000349468"/>
    </source>
</evidence>
<evidence type="ECO:0000313" key="1">
    <source>
        <dbReference type="EMBL" id="VVP48109.1"/>
    </source>
</evidence>
<dbReference type="AlphaFoldDB" id="A0A5E7PFS3"/>
<name>A0A5E7PFS3_PSEFL</name>
<gene>
    <name evidence="1" type="ORF">PS870_05169</name>
</gene>
<proteinExistence type="predicted"/>
<dbReference type="RefSeq" id="WP_010461192.1">
    <property type="nucleotide sequence ID" value="NZ_CABVIK010000019.1"/>
</dbReference>